<dbReference type="RefSeq" id="WP_343997979.1">
    <property type="nucleotide sequence ID" value="NZ_BAAAGU010000006.1"/>
</dbReference>
<name>A0ABN1HB70_9ACTN</name>
<feature type="chain" id="PRO_5047316519" evidence="1">
    <location>
        <begin position="34"/>
        <end position="146"/>
    </location>
</feature>
<evidence type="ECO:0000313" key="3">
    <source>
        <dbReference type="Proteomes" id="UP001500724"/>
    </source>
</evidence>
<proteinExistence type="predicted"/>
<accession>A0ABN1HB70</accession>
<gene>
    <name evidence="2" type="ORF">GCM10009535_08710</name>
</gene>
<reference evidence="2 3" key="1">
    <citation type="journal article" date="2019" name="Int. J. Syst. Evol. Microbiol.">
        <title>The Global Catalogue of Microorganisms (GCM) 10K type strain sequencing project: providing services to taxonomists for standard genome sequencing and annotation.</title>
        <authorList>
            <consortium name="The Broad Institute Genomics Platform"/>
            <consortium name="The Broad Institute Genome Sequencing Center for Infectious Disease"/>
            <person name="Wu L."/>
            <person name="Ma J."/>
        </authorList>
    </citation>
    <scope>NUCLEOTIDE SEQUENCE [LARGE SCALE GENOMIC DNA]</scope>
    <source>
        <strain evidence="2 3">JCM 10367</strain>
    </source>
</reference>
<keyword evidence="1" id="KW-0732">Signal</keyword>
<comment type="caution">
    <text evidence="2">The sequence shown here is derived from an EMBL/GenBank/DDBJ whole genome shotgun (WGS) entry which is preliminary data.</text>
</comment>
<sequence>MSVLHRSPRARMAALGASLAVVTGALASAPAAADDVDAIYLGTRKGTVSLGLPNKWHYTDKQYRSLMMKNTRNHYIRVTYKGCQRWRVRVAAAHPGGGYTDDETTVKGCNKTAVISIIGKLKANVTLSVYLPVSGDTQSVSIKPIK</sequence>
<evidence type="ECO:0000313" key="2">
    <source>
        <dbReference type="EMBL" id="GAA0635035.1"/>
    </source>
</evidence>
<dbReference type="EMBL" id="BAAAGU010000006">
    <property type="protein sequence ID" value="GAA0635035.1"/>
    <property type="molecule type" value="Genomic_DNA"/>
</dbReference>
<keyword evidence="3" id="KW-1185">Reference proteome</keyword>
<protein>
    <submittedName>
        <fullName evidence="2">Uncharacterized protein</fullName>
    </submittedName>
</protein>
<dbReference type="Proteomes" id="UP001500724">
    <property type="component" value="Unassembled WGS sequence"/>
</dbReference>
<evidence type="ECO:0000256" key="1">
    <source>
        <dbReference type="SAM" id="SignalP"/>
    </source>
</evidence>
<organism evidence="2 3">
    <name type="scientific">Streptomyces thermocarboxydovorans</name>
    <dbReference type="NCBI Taxonomy" id="59298"/>
    <lineage>
        <taxon>Bacteria</taxon>
        <taxon>Bacillati</taxon>
        <taxon>Actinomycetota</taxon>
        <taxon>Actinomycetes</taxon>
        <taxon>Kitasatosporales</taxon>
        <taxon>Streptomycetaceae</taxon>
        <taxon>Streptomyces</taxon>
    </lineage>
</organism>
<feature type="signal peptide" evidence="1">
    <location>
        <begin position="1"/>
        <end position="33"/>
    </location>
</feature>